<feature type="region of interest" description="Disordered" evidence="1">
    <location>
        <begin position="1"/>
        <end position="120"/>
    </location>
</feature>
<gene>
    <name evidence="2" type="ORF">Acr_00g0068370</name>
</gene>
<dbReference type="AlphaFoldDB" id="A0A7J0DQY0"/>
<feature type="compositionally biased region" description="Basic and acidic residues" evidence="1">
    <location>
        <begin position="30"/>
        <end position="58"/>
    </location>
</feature>
<accession>A0A7J0DQY0</accession>
<evidence type="ECO:0000256" key="1">
    <source>
        <dbReference type="SAM" id="MobiDB-lite"/>
    </source>
</evidence>
<reference evidence="3" key="1">
    <citation type="submission" date="2019-07" db="EMBL/GenBank/DDBJ databases">
        <title>De Novo Assembly of kiwifruit Actinidia rufa.</title>
        <authorList>
            <person name="Sugita-Konishi S."/>
            <person name="Sato K."/>
            <person name="Mori E."/>
            <person name="Abe Y."/>
            <person name="Kisaki G."/>
            <person name="Hamano K."/>
            <person name="Suezawa K."/>
            <person name="Otani M."/>
            <person name="Fukuda T."/>
            <person name="Manabe T."/>
            <person name="Gomi K."/>
            <person name="Tabuchi M."/>
            <person name="Akimitsu K."/>
            <person name="Kataoka I."/>
        </authorList>
    </citation>
    <scope>NUCLEOTIDE SEQUENCE [LARGE SCALE GENOMIC DNA]</scope>
    <source>
        <strain evidence="3">cv. Fuchu</strain>
    </source>
</reference>
<proteinExistence type="predicted"/>
<organism evidence="2 3">
    <name type="scientific">Actinidia rufa</name>
    <dbReference type="NCBI Taxonomy" id="165716"/>
    <lineage>
        <taxon>Eukaryota</taxon>
        <taxon>Viridiplantae</taxon>
        <taxon>Streptophyta</taxon>
        <taxon>Embryophyta</taxon>
        <taxon>Tracheophyta</taxon>
        <taxon>Spermatophyta</taxon>
        <taxon>Magnoliopsida</taxon>
        <taxon>eudicotyledons</taxon>
        <taxon>Gunneridae</taxon>
        <taxon>Pentapetalae</taxon>
        <taxon>asterids</taxon>
        <taxon>Ericales</taxon>
        <taxon>Actinidiaceae</taxon>
        <taxon>Actinidia</taxon>
    </lineage>
</organism>
<dbReference type="OrthoDB" id="912757at2759"/>
<comment type="caution">
    <text evidence="2">The sequence shown here is derived from an EMBL/GenBank/DDBJ whole genome shotgun (WGS) entry which is preliminary data.</text>
</comment>
<name>A0A7J0DQY0_9ERIC</name>
<protein>
    <submittedName>
        <fullName evidence="2">Uncharacterized protein</fullName>
    </submittedName>
</protein>
<keyword evidence="3" id="KW-1185">Reference proteome</keyword>
<sequence>MSDIKVEDAKEQDFVDNIPNNEVDDNPSMDDPKSSDVVHDEIPSMDDPKSSDVVRDENPMLSPQEEPTPHHQLRSRSAYAPADDGEDEDNSNDNPSKNQSCKLEASDNNNADSGDQSCSN</sequence>
<dbReference type="Proteomes" id="UP000585474">
    <property type="component" value="Unassembled WGS sequence"/>
</dbReference>
<dbReference type="EMBL" id="BJWL01000348">
    <property type="protein sequence ID" value="GFS40410.1"/>
    <property type="molecule type" value="Genomic_DNA"/>
</dbReference>
<evidence type="ECO:0000313" key="3">
    <source>
        <dbReference type="Proteomes" id="UP000585474"/>
    </source>
</evidence>
<feature type="compositionally biased region" description="Polar residues" evidence="1">
    <location>
        <begin position="95"/>
        <end position="120"/>
    </location>
</feature>
<evidence type="ECO:0000313" key="2">
    <source>
        <dbReference type="EMBL" id="GFS40410.1"/>
    </source>
</evidence>
<feature type="compositionally biased region" description="Basic and acidic residues" evidence="1">
    <location>
        <begin position="1"/>
        <end position="13"/>
    </location>
</feature>